<reference evidence="3" key="1">
    <citation type="journal article" date="2013" name="Genome Biol.">
        <title>Comparative genomics of the core and accessory genomes of 48 Sinorhizobium strains comprising five genospecies.</title>
        <authorList>
            <person name="Sugawara M."/>
            <person name="Epstein B."/>
            <person name="Badgley B.D."/>
            <person name="Unno T."/>
            <person name="Xu L."/>
            <person name="Reese J."/>
            <person name="Gyaneshwar P."/>
            <person name="Denny R."/>
            <person name="Mudge J."/>
            <person name="Bharti A.K."/>
            <person name="Farmer A.D."/>
            <person name="May G.D."/>
            <person name="Woodward J.E."/>
            <person name="Medigue C."/>
            <person name="Vallenet D."/>
            <person name="Lajus A."/>
            <person name="Rouy Z."/>
            <person name="Martinez-Vaz B."/>
            <person name="Tiffin P."/>
            <person name="Young N.D."/>
            <person name="Sadowsky M.J."/>
        </authorList>
    </citation>
    <scope>NUCLEOTIDE SEQUENCE</scope>
    <source>
        <strain evidence="3">M1</strain>
    </source>
</reference>
<dbReference type="EMBL" id="WISB01000205">
    <property type="protein sequence ID" value="MQW73462.1"/>
    <property type="molecule type" value="Genomic_DNA"/>
</dbReference>
<dbReference type="InterPro" id="IPR018306">
    <property type="entry name" value="Phage_T5_Orf172_DNA-bd"/>
</dbReference>
<organism evidence="3">
    <name type="scientific">Sinorhizobium medicae</name>
    <dbReference type="NCBI Taxonomy" id="110321"/>
    <lineage>
        <taxon>Bacteria</taxon>
        <taxon>Pseudomonadati</taxon>
        <taxon>Pseudomonadota</taxon>
        <taxon>Alphaproteobacteria</taxon>
        <taxon>Hyphomicrobiales</taxon>
        <taxon>Rhizobiaceae</taxon>
        <taxon>Sinorhizobium/Ensifer group</taxon>
        <taxon>Sinorhizobium</taxon>
    </lineage>
</organism>
<feature type="domain" description="Bacteriophage T5 Orf172 DNA-binding" evidence="2">
    <location>
        <begin position="59"/>
        <end position="136"/>
    </location>
</feature>
<gene>
    <name evidence="3" type="ORF">GHJ91_31530</name>
</gene>
<proteinExistence type="predicted"/>
<dbReference type="AlphaFoldDB" id="A0A6G1WUX6"/>
<evidence type="ECO:0000259" key="2">
    <source>
        <dbReference type="SMART" id="SM00974"/>
    </source>
</evidence>
<evidence type="ECO:0000313" key="3">
    <source>
        <dbReference type="EMBL" id="MQW73462.1"/>
    </source>
</evidence>
<accession>A0A6G1WUX6</accession>
<feature type="compositionally biased region" description="Polar residues" evidence="1">
    <location>
        <begin position="20"/>
        <end position="36"/>
    </location>
</feature>
<dbReference type="SMART" id="SM00974">
    <property type="entry name" value="T5orf172"/>
    <property type="match status" value="1"/>
</dbReference>
<sequence>MKTKQTSSDERQLTLFASPGNITTSDASSPVTTTKARTGRRHTKTSQNSPGYVYVAVNTAWPGYCKVGLALNLENRLRQMNTNCPHRDYSFFTVREFDDRKQAETVLHGLLDGYRLPGTEWFSIHPEEAAGLLWAVARRNAPAEGPGCDGPEPH</sequence>
<protein>
    <recommendedName>
        <fullName evidence="2">Bacteriophage T5 Orf172 DNA-binding domain-containing protein</fullName>
    </recommendedName>
</protein>
<name>A0A6G1WUX6_9HYPH</name>
<evidence type="ECO:0000256" key="1">
    <source>
        <dbReference type="SAM" id="MobiDB-lite"/>
    </source>
</evidence>
<comment type="caution">
    <text evidence="3">The sequence shown here is derived from an EMBL/GenBank/DDBJ whole genome shotgun (WGS) entry which is preliminary data.</text>
</comment>
<dbReference type="Pfam" id="PF10544">
    <property type="entry name" value="T5orf172"/>
    <property type="match status" value="1"/>
</dbReference>
<feature type="region of interest" description="Disordered" evidence="1">
    <location>
        <begin position="1"/>
        <end position="48"/>
    </location>
</feature>